<evidence type="ECO:0000313" key="9">
    <source>
        <dbReference type="EMBL" id="MBO1513320.1"/>
    </source>
</evidence>
<proteinExistence type="inferred from homology"/>
<dbReference type="CDD" id="cd06261">
    <property type="entry name" value="TM_PBP2"/>
    <property type="match status" value="1"/>
</dbReference>
<comment type="similarity">
    <text evidence="7">Belongs to the binding-protein-dependent transport system permease family.</text>
</comment>
<dbReference type="PROSITE" id="PS50928">
    <property type="entry name" value="ABC_TM1"/>
    <property type="match status" value="1"/>
</dbReference>
<keyword evidence="5 7" id="KW-1133">Transmembrane helix</keyword>
<gene>
    <name evidence="9" type="ORF">I7822_16850</name>
</gene>
<feature type="transmembrane region" description="Helical" evidence="7">
    <location>
        <begin position="289"/>
        <end position="314"/>
    </location>
</feature>
<evidence type="ECO:0000256" key="5">
    <source>
        <dbReference type="ARBA" id="ARBA00022989"/>
    </source>
</evidence>
<evidence type="ECO:0000313" key="10">
    <source>
        <dbReference type="Proteomes" id="UP000663981"/>
    </source>
</evidence>
<evidence type="ECO:0000256" key="6">
    <source>
        <dbReference type="ARBA" id="ARBA00023136"/>
    </source>
</evidence>
<organism evidence="9 10">
    <name type="scientific">Metabacillus bambusae</name>
    <dbReference type="NCBI Taxonomy" id="2795218"/>
    <lineage>
        <taxon>Bacteria</taxon>
        <taxon>Bacillati</taxon>
        <taxon>Bacillota</taxon>
        <taxon>Bacilli</taxon>
        <taxon>Bacillales</taxon>
        <taxon>Bacillaceae</taxon>
        <taxon>Metabacillus</taxon>
    </lineage>
</organism>
<dbReference type="PANTHER" id="PTHR43227">
    <property type="entry name" value="BLL4140 PROTEIN"/>
    <property type="match status" value="1"/>
</dbReference>
<keyword evidence="2 7" id="KW-0813">Transport</keyword>
<feature type="transmembrane region" description="Helical" evidence="7">
    <location>
        <begin position="230"/>
        <end position="257"/>
    </location>
</feature>
<feature type="transmembrane region" description="Helical" evidence="7">
    <location>
        <begin position="192"/>
        <end position="210"/>
    </location>
</feature>
<keyword evidence="4 7" id="KW-0812">Transmembrane</keyword>
<dbReference type="InterPro" id="IPR050809">
    <property type="entry name" value="UgpAE/MalFG_permease"/>
</dbReference>
<dbReference type="Gene3D" id="1.10.3720.10">
    <property type="entry name" value="MetI-like"/>
    <property type="match status" value="1"/>
</dbReference>
<evidence type="ECO:0000256" key="1">
    <source>
        <dbReference type="ARBA" id="ARBA00004651"/>
    </source>
</evidence>
<evidence type="ECO:0000256" key="2">
    <source>
        <dbReference type="ARBA" id="ARBA00022448"/>
    </source>
</evidence>
<dbReference type="RefSeq" id="WP_207980279.1">
    <property type="nucleotide sequence ID" value="NZ_JAGDEL010000013.1"/>
</dbReference>
<sequence>MKVEVTNKALPDSNTLQVKSTIWRNAKKSLRRHWQFYLLIIPPVLYFIIFKYIPMVNSVIAFKDYNVVQGIWGSEWVGFKHFELFFNNPQFWILIKNTFFLSLYALAVGFPIPILLALSLNEIRNGIFKKTVQMVTYAPYFISTVIIVSMLTLMFSPRLGIVNQLLGHLGLESINFLGLPDMFRDIYVWSDVWQHAGYSAIIYLAALSGIDPSHYEAAKVDGATRLQKILYIDLPSIMPVATIILILSVGNIMALGFEKVFLLQNPLNLSTSEVIATYVYKIGLLNANFSFATAVGLFNSMINLILLLVVNALARKISKNGLW</sequence>
<dbReference type="EMBL" id="JAGDEL010000013">
    <property type="protein sequence ID" value="MBO1513320.1"/>
    <property type="molecule type" value="Genomic_DNA"/>
</dbReference>
<feature type="transmembrane region" description="Helical" evidence="7">
    <location>
        <begin position="137"/>
        <end position="156"/>
    </location>
</feature>
<evidence type="ECO:0000256" key="4">
    <source>
        <dbReference type="ARBA" id="ARBA00022692"/>
    </source>
</evidence>
<evidence type="ECO:0000256" key="7">
    <source>
        <dbReference type="RuleBase" id="RU363032"/>
    </source>
</evidence>
<dbReference type="PANTHER" id="PTHR43227:SF11">
    <property type="entry name" value="BLL4140 PROTEIN"/>
    <property type="match status" value="1"/>
</dbReference>
<dbReference type="Proteomes" id="UP000663981">
    <property type="component" value="Unassembled WGS sequence"/>
</dbReference>
<comment type="subcellular location">
    <subcellularLocation>
        <location evidence="1 7">Cell membrane</location>
        <topology evidence="1 7">Multi-pass membrane protein</topology>
    </subcellularLocation>
</comment>
<accession>A0ABS3N594</accession>
<dbReference type="SUPFAM" id="SSF161098">
    <property type="entry name" value="MetI-like"/>
    <property type="match status" value="1"/>
</dbReference>
<keyword evidence="10" id="KW-1185">Reference proteome</keyword>
<reference evidence="9 10" key="1">
    <citation type="submission" date="2021-03" db="EMBL/GenBank/DDBJ databases">
        <title>Whole genome sequence of Metabacillus bambusae BG109.</title>
        <authorList>
            <person name="Jeong J.W."/>
        </authorList>
    </citation>
    <scope>NUCLEOTIDE SEQUENCE [LARGE SCALE GENOMIC DNA]</scope>
    <source>
        <strain evidence="9 10">BG109</strain>
    </source>
</reference>
<comment type="caution">
    <text evidence="9">The sequence shown here is derived from an EMBL/GenBank/DDBJ whole genome shotgun (WGS) entry which is preliminary data.</text>
</comment>
<dbReference type="Pfam" id="PF00528">
    <property type="entry name" value="BPD_transp_1"/>
    <property type="match status" value="1"/>
</dbReference>
<dbReference type="InterPro" id="IPR035906">
    <property type="entry name" value="MetI-like_sf"/>
</dbReference>
<dbReference type="InterPro" id="IPR000515">
    <property type="entry name" value="MetI-like"/>
</dbReference>
<protein>
    <submittedName>
        <fullName evidence="9">Sugar ABC transporter permease</fullName>
    </submittedName>
</protein>
<evidence type="ECO:0000256" key="3">
    <source>
        <dbReference type="ARBA" id="ARBA00022475"/>
    </source>
</evidence>
<feature type="domain" description="ABC transmembrane type-1" evidence="8">
    <location>
        <begin position="95"/>
        <end position="310"/>
    </location>
</feature>
<feature type="transmembrane region" description="Helical" evidence="7">
    <location>
        <begin position="91"/>
        <end position="116"/>
    </location>
</feature>
<keyword evidence="3" id="KW-1003">Cell membrane</keyword>
<name>A0ABS3N594_9BACI</name>
<keyword evidence="6 7" id="KW-0472">Membrane</keyword>
<evidence type="ECO:0000259" key="8">
    <source>
        <dbReference type="PROSITE" id="PS50928"/>
    </source>
</evidence>
<feature type="transmembrane region" description="Helical" evidence="7">
    <location>
        <begin position="34"/>
        <end position="53"/>
    </location>
</feature>